<protein>
    <submittedName>
        <fullName evidence="2">Uncharacterized protein</fullName>
    </submittedName>
</protein>
<proteinExistence type="predicted"/>
<keyword evidence="3" id="KW-1185">Reference proteome</keyword>
<sequence length="674" mass="74976">MSLSSTEHPSGEDASPPEIQAGVPLLEPPGWAVAQRALFDLLDHGWRRFARDFTGPDGRLNYNGELTTRDGVDDFYEVFFNWPQLYLLGGADDLLTASEKHWEGVTRHLTELDMLHDEYERGYDWFHQGESLLLLYFLCMADPERWSERALRFADLYVDPAHGNYDPEHRIITRPHNGSDTERRGLSEGDVYPWLQKEADTYGYPLEWIPEAEGGPFPLSADPRLGTQMRDRIGVGDTAVNLAAAGLVLNAWVVSGEQRYRDWIVEYVGAWRDRTLANDGIIPDNVSPDGEVGGLLEGRWYGAHYGWSWPHGWHSVGHAATVAALAAAATTGDDDYLSMVTTSLDALIARGKVMPFSEADSSLRSKWVAELGPDVDKPTLHLPFRHNDSGWFDYNPVTAPVPVALWHHTASDADRVRLERLREADPIDWRTVRPFRAKEESGHEKAWFAFLAGDDPGYPERILAAAQAQVRHRLRRMDAYRDLDVDEADIHVWQQSNPVATEALVQLTWGGPQVLYNGGLQQARLRYHDAEARRAGLPQDVAALVTSIDPEATTVELVNLSPEAERTVIVQAGALAEHTITSVRYTTCADDGWMGGMYDYGHTEPVVGEAEAVCDGTFLTVRLPASTRIRLTLGLELRTQAPNYRSPFGSSAGEAQVDGSQADESHAATEEESA</sequence>
<gene>
    <name evidence="2" type="ORF">F4556_006617</name>
</gene>
<dbReference type="InterPro" id="IPR058347">
    <property type="entry name" value="DUF8034"/>
</dbReference>
<feature type="region of interest" description="Disordered" evidence="1">
    <location>
        <begin position="1"/>
        <end position="23"/>
    </location>
</feature>
<dbReference type="EMBL" id="JACHJR010000001">
    <property type="protein sequence ID" value="MBB4951082.1"/>
    <property type="molecule type" value="Genomic_DNA"/>
</dbReference>
<name>A0A7W7SJ50_9ACTN</name>
<dbReference type="RefSeq" id="WP_184922797.1">
    <property type="nucleotide sequence ID" value="NZ_JACHJR010000001.1"/>
</dbReference>
<evidence type="ECO:0000313" key="2">
    <source>
        <dbReference type="EMBL" id="MBB4951082.1"/>
    </source>
</evidence>
<dbReference type="AlphaFoldDB" id="A0A7W7SJ50"/>
<accession>A0A7W7SJ50</accession>
<evidence type="ECO:0000313" key="3">
    <source>
        <dbReference type="Proteomes" id="UP000573327"/>
    </source>
</evidence>
<feature type="compositionally biased region" description="Basic and acidic residues" evidence="1">
    <location>
        <begin position="663"/>
        <end position="674"/>
    </location>
</feature>
<dbReference type="Pfam" id="PF26099">
    <property type="entry name" value="DUF8034"/>
    <property type="match status" value="1"/>
</dbReference>
<organism evidence="2 3">
    <name type="scientific">Kitasatospora gansuensis</name>
    <dbReference type="NCBI Taxonomy" id="258050"/>
    <lineage>
        <taxon>Bacteria</taxon>
        <taxon>Bacillati</taxon>
        <taxon>Actinomycetota</taxon>
        <taxon>Actinomycetes</taxon>
        <taxon>Kitasatosporales</taxon>
        <taxon>Streptomycetaceae</taxon>
        <taxon>Kitasatospora</taxon>
    </lineage>
</organism>
<feature type="region of interest" description="Disordered" evidence="1">
    <location>
        <begin position="643"/>
        <end position="674"/>
    </location>
</feature>
<dbReference type="Proteomes" id="UP000573327">
    <property type="component" value="Unassembled WGS sequence"/>
</dbReference>
<evidence type="ECO:0000256" key="1">
    <source>
        <dbReference type="SAM" id="MobiDB-lite"/>
    </source>
</evidence>
<reference evidence="2 3" key="1">
    <citation type="submission" date="2020-08" db="EMBL/GenBank/DDBJ databases">
        <title>Sequencing the genomes of 1000 actinobacteria strains.</title>
        <authorList>
            <person name="Klenk H.-P."/>
        </authorList>
    </citation>
    <scope>NUCLEOTIDE SEQUENCE [LARGE SCALE GENOMIC DNA]</scope>
    <source>
        <strain evidence="2 3">DSM 44786</strain>
    </source>
</reference>
<comment type="caution">
    <text evidence="2">The sequence shown here is derived from an EMBL/GenBank/DDBJ whole genome shotgun (WGS) entry which is preliminary data.</text>
</comment>